<feature type="non-terminal residue" evidence="2">
    <location>
        <position position="1"/>
    </location>
</feature>
<reference evidence="2" key="1">
    <citation type="submission" date="2020-02" db="EMBL/GenBank/DDBJ databases">
        <authorList>
            <person name="Meier V. D."/>
        </authorList>
    </citation>
    <scope>NUCLEOTIDE SEQUENCE</scope>
    <source>
        <strain evidence="2">AVDCRST_MAG54</strain>
    </source>
</reference>
<protein>
    <submittedName>
        <fullName evidence="2">Uncharacterized protein</fullName>
    </submittedName>
</protein>
<proteinExistence type="predicted"/>
<feature type="compositionally biased region" description="Basic and acidic residues" evidence="1">
    <location>
        <begin position="27"/>
        <end position="40"/>
    </location>
</feature>
<evidence type="ECO:0000256" key="1">
    <source>
        <dbReference type="SAM" id="MobiDB-lite"/>
    </source>
</evidence>
<dbReference type="EMBL" id="CADCTH010000526">
    <property type="protein sequence ID" value="CAA9287805.1"/>
    <property type="molecule type" value="Genomic_DNA"/>
</dbReference>
<organism evidence="2">
    <name type="scientific">uncultured Actinomycetospora sp</name>
    <dbReference type="NCBI Taxonomy" id="1135996"/>
    <lineage>
        <taxon>Bacteria</taxon>
        <taxon>Bacillati</taxon>
        <taxon>Actinomycetota</taxon>
        <taxon>Actinomycetes</taxon>
        <taxon>Pseudonocardiales</taxon>
        <taxon>Pseudonocardiaceae</taxon>
        <taxon>Actinomycetospora</taxon>
        <taxon>environmental samples</taxon>
    </lineage>
</organism>
<dbReference type="AlphaFoldDB" id="A0A6J4JU91"/>
<evidence type="ECO:0000313" key="2">
    <source>
        <dbReference type="EMBL" id="CAA9287805.1"/>
    </source>
</evidence>
<name>A0A6J4JU91_9PSEU</name>
<gene>
    <name evidence="2" type="ORF">AVDCRST_MAG54-4186</name>
</gene>
<accession>A0A6J4JU91</accession>
<feature type="non-terminal residue" evidence="2">
    <location>
        <position position="40"/>
    </location>
</feature>
<sequence>GTTSRRCGARVRPGDVRRRACPGRPDVGGRGDPGRRGCLV</sequence>
<feature type="region of interest" description="Disordered" evidence="1">
    <location>
        <begin position="1"/>
        <end position="40"/>
    </location>
</feature>